<sequence length="327" mass="34368">MVFENLAKQKWLPIALATFLMSIVLSFVSPVFLTLTNFESVLVQASVTAIMSIGMTFIIILAGIDISVGAILFFVSSLFAQTLNQTGSVWLAFSAALLSGCVLGLVNGLLIVRFKVTPLITTLATYTIYRGLALHLTGAQNIPVPREMGWMGNGNVFGIPVPIIFMLLFLLVGIYLLMHTRFGLYCKAIGSSAQSATESGLPINKVNLLAYCLGGICAATAALILIARVGGLQSGIGIGLEFTVIAAVILGGTKLSGGSGSVAGSVIGAIFLVLIDNGLNLFNASPYIYDIVRGVVLIIAVFVDRVSVLKSQPNALKFNASTEGNSK</sequence>
<evidence type="ECO:0000256" key="6">
    <source>
        <dbReference type="ARBA" id="ARBA00023136"/>
    </source>
</evidence>
<evidence type="ECO:0000256" key="4">
    <source>
        <dbReference type="ARBA" id="ARBA00022692"/>
    </source>
</evidence>
<geneLocation type="plasmid" evidence="8 9">
    <name>pCadTS8_1</name>
</geneLocation>
<dbReference type="Proteomes" id="UP001163726">
    <property type="component" value="Plasmid pCadTS8_1"/>
</dbReference>
<gene>
    <name evidence="8" type="ORF">OLW01_14930</name>
</gene>
<dbReference type="PANTHER" id="PTHR32196">
    <property type="entry name" value="ABC TRANSPORTER PERMEASE PROTEIN YPHD-RELATED-RELATED"/>
    <property type="match status" value="1"/>
</dbReference>
<accession>A0ABY7ARX2</accession>
<feature type="transmembrane region" description="Helical" evidence="7">
    <location>
        <begin position="12"/>
        <end position="35"/>
    </location>
</feature>
<feature type="transmembrane region" description="Helical" evidence="7">
    <location>
        <begin position="87"/>
        <end position="112"/>
    </location>
</feature>
<dbReference type="InterPro" id="IPR001851">
    <property type="entry name" value="ABC_transp_permease"/>
</dbReference>
<feature type="transmembrane region" description="Helical" evidence="7">
    <location>
        <begin position="232"/>
        <end position="250"/>
    </location>
</feature>
<evidence type="ECO:0000256" key="3">
    <source>
        <dbReference type="ARBA" id="ARBA00022475"/>
    </source>
</evidence>
<evidence type="ECO:0000313" key="9">
    <source>
        <dbReference type="Proteomes" id="UP001163726"/>
    </source>
</evidence>
<feature type="transmembrane region" description="Helical" evidence="7">
    <location>
        <begin position="208"/>
        <end position="226"/>
    </location>
</feature>
<dbReference type="Pfam" id="PF02653">
    <property type="entry name" value="BPD_transp_2"/>
    <property type="match status" value="1"/>
</dbReference>
<keyword evidence="8" id="KW-0614">Plasmid</keyword>
<name>A0ABY7ARX2_9ALTE</name>
<evidence type="ECO:0000313" key="8">
    <source>
        <dbReference type="EMBL" id="WAJ72008.1"/>
    </source>
</evidence>
<comment type="subcellular location">
    <subcellularLocation>
        <location evidence="1">Cell inner membrane</location>
        <topology evidence="1">Multi-pass membrane protein</topology>
    </subcellularLocation>
</comment>
<proteinExistence type="inferred from homology"/>
<keyword evidence="6 7" id="KW-0472">Membrane</keyword>
<evidence type="ECO:0000256" key="7">
    <source>
        <dbReference type="SAM" id="Phobius"/>
    </source>
</evidence>
<keyword evidence="3" id="KW-1003">Cell membrane</keyword>
<keyword evidence="5 7" id="KW-1133">Transmembrane helix</keyword>
<protein>
    <submittedName>
        <fullName evidence="8">ABC transporter permease</fullName>
    </submittedName>
</protein>
<dbReference type="EMBL" id="CP109966">
    <property type="protein sequence ID" value="WAJ72008.1"/>
    <property type="molecule type" value="Genomic_DNA"/>
</dbReference>
<feature type="transmembrane region" description="Helical" evidence="7">
    <location>
        <begin position="257"/>
        <end position="275"/>
    </location>
</feature>
<evidence type="ECO:0000256" key="2">
    <source>
        <dbReference type="ARBA" id="ARBA00007942"/>
    </source>
</evidence>
<keyword evidence="9" id="KW-1185">Reference proteome</keyword>
<dbReference type="CDD" id="cd06579">
    <property type="entry name" value="TM_PBP1_transp_AraH_like"/>
    <property type="match status" value="1"/>
</dbReference>
<evidence type="ECO:0000256" key="5">
    <source>
        <dbReference type="ARBA" id="ARBA00022989"/>
    </source>
</evidence>
<keyword evidence="4 7" id="KW-0812">Transmembrane</keyword>
<dbReference type="PANTHER" id="PTHR32196:SF72">
    <property type="entry name" value="RIBOSE IMPORT PERMEASE PROTEIN RBSC"/>
    <property type="match status" value="1"/>
</dbReference>
<evidence type="ECO:0000256" key="1">
    <source>
        <dbReference type="ARBA" id="ARBA00004429"/>
    </source>
</evidence>
<organism evidence="8 9">
    <name type="scientific">Catenovulum adriaticum</name>
    <dbReference type="NCBI Taxonomy" id="2984846"/>
    <lineage>
        <taxon>Bacteria</taxon>
        <taxon>Pseudomonadati</taxon>
        <taxon>Pseudomonadota</taxon>
        <taxon>Gammaproteobacteria</taxon>
        <taxon>Alteromonadales</taxon>
        <taxon>Alteromonadaceae</taxon>
        <taxon>Catenovulum</taxon>
    </lineage>
</organism>
<reference evidence="8" key="1">
    <citation type="submission" date="2022-10" db="EMBL/GenBank/DDBJ databases">
        <title>Catenovulum adriacola sp. nov. isolated in the Harbour of Susak.</title>
        <authorList>
            <person name="Schoch T."/>
            <person name="Reich S.J."/>
            <person name="Stoeferle S."/>
            <person name="Flaiz M."/>
            <person name="Kazda M."/>
            <person name="Riedel C.U."/>
            <person name="Duerre P."/>
        </authorList>
    </citation>
    <scope>NUCLEOTIDE SEQUENCE</scope>
    <source>
        <strain evidence="8">TS8</strain>
        <plasmid evidence="8">pCadTS8_1</plasmid>
    </source>
</reference>
<feature type="transmembrane region" description="Helical" evidence="7">
    <location>
        <begin position="157"/>
        <end position="177"/>
    </location>
</feature>
<feature type="transmembrane region" description="Helical" evidence="7">
    <location>
        <begin position="47"/>
        <end position="75"/>
    </location>
</feature>
<feature type="transmembrane region" description="Helical" evidence="7">
    <location>
        <begin position="287"/>
        <end position="308"/>
    </location>
</feature>
<comment type="similarity">
    <text evidence="2">Belongs to the binding-protein-dependent transport system permease family. AraH/RbsC subfamily.</text>
</comment>
<dbReference type="RefSeq" id="WP_268076725.1">
    <property type="nucleotide sequence ID" value="NZ_CP109966.1"/>
</dbReference>